<dbReference type="PANTHER" id="PTHR43480">
    <property type="entry name" value="ACYL-[ACYL-CARRIER-PROTEIN]--UDP-N-ACETYLGLUCOSAMINE O-ACYLTRANSFERASE"/>
    <property type="match status" value="1"/>
</dbReference>
<accession>A0A6B9V7U9</accession>
<evidence type="ECO:0000256" key="3">
    <source>
        <dbReference type="ARBA" id="ARBA00022679"/>
    </source>
</evidence>
<dbReference type="GO" id="GO:0009245">
    <property type="term" value="P:lipid A biosynthetic process"/>
    <property type="evidence" value="ECO:0007669"/>
    <property type="project" value="UniProtKB-KW"/>
</dbReference>
<keyword evidence="3 7" id="KW-0808">Transferase</keyword>
<keyword evidence="1" id="KW-0444">Lipid biosynthesis</keyword>
<dbReference type="InterPro" id="IPR037157">
    <property type="entry name" value="Acetyltransf_C_sf"/>
</dbReference>
<dbReference type="GO" id="GO:0016020">
    <property type="term" value="C:membrane"/>
    <property type="evidence" value="ECO:0007669"/>
    <property type="project" value="GOC"/>
</dbReference>
<keyword evidence="4" id="KW-0443">Lipid metabolism</keyword>
<organism evidence="7 8">
    <name type="scientific">Arachis hypogaea</name>
    <name type="common">Peanut</name>
    <dbReference type="NCBI Taxonomy" id="3818"/>
    <lineage>
        <taxon>Eukaryota</taxon>
        <taxon>Viridiplantae</taxon>
        <taxon>Streptophyta</taxon>
        <taxon>Embryophyta</taxon>
        <taxon>Tracheophyta</taxon>
        <taxon>Spermatophyta</taxon>
        <taxon>Magnoliopsida</taxon>
        <taxon>eudicotyledons</taxon>
        <taxon>Gunneridae</taxon>
        <taxon>Pentapetalae</taxon>
        <taxon>rosids</taxon>
        <taxon>fabids</taxon>
        <taxon>Fabales</taxon>
        <taxon>Fabaceae</taxon>
        <taxon>Papilionoideae</taxon>
        <taxon>50 kb inversion clade</taxon>
        <taxon>dalbergioids sensu lato</taxon>
        <taxon>Dalbergieae</taxon>
        <taxon>Pterocarpus clade</taxon>
        <taxon>Arachis</taxon>
    </lineage>
</organism>
<dbReference type="EMBL" id="CP031001">
    <property type="protein sequence ID" value="QHN77034.1"/>
    <property type="molecule type" value="Genomic_DNA"/>
</dbReference>
<evidence type="ECO:0000256" key="1">
    <source>
        <dbReference type="ARBA" id="ARBA00022516"/>
    </source>
</evidence>
<dbReference type="Gene3D" id="1.20.1180.10">
    <property type="entry name" value="Udp N-acetylglucosamine O-acyltransferase, C-terminal domain"/>
    <property type="match status" value="1"/>
</dbReference>
<dbReference type="AlphaFoldDB" id="A0A6B9V7U9"/>
<dbReference type="InterPro" id="IPR010137">
    <property type="entry name" value="Lipid_A_LpxA"/>
</dbReference>
<dbReference type="SUPFAM" id="SSF51161">
    <property type="entry name" value="Trimeric LpxA-like enzymes"/>
    <property type="match status" value="1"/>
</dbReference>
<proteinExistence type="predicted"/>
<sequence>MFKESRKLMLGVTIVHQFCHLGSFSFLSGGSVVSQDVQKYTMVAGERVELRGLNLVGLTRRGFSTAEIRNLKAAYRKIFMRADANVGSFEDRLAEVVFLCFALLLSGSHDL</sequence>
<dbReference type="Gene3D" id="2.160.10.10">
    <property type="entry name" value="Hexapeptide repeat proteins"/>
    <property type="match status" value="1"/>
</dbReference>
<protein>
    <submittedName>
        <fullName evidence="7">Putative acyl-[acyl-carrier-protein]--UDP-N-acetylglucosamine O-acyltransferase</fullName>
    </submittedName>
</protein>
<dbReference type="Proteomes" id="UP000464620">
    <property type="component" value="Chromosome B09"/>
</dbReference>
<dbReference type="Pfam" id="PF13720">
    <property type="entry name" value="Acetyltransf_11"/>
    <property type="match status" value="1"/>
</dbReference>
<gene>
    <name evidence="7" type="ORF">DS421_19g649160</name>
</gene>
<keyword evidence="5 7" id="KW-0012">Acyltransferase</keyword>
<dbReference type="InterPro" id="IPR011004">
    <property type="entry name" value="Trimer_LpxA-like_sf"/>
</dbReference>
<evidence type="ECO:0000313" key="8">
    <source>
        <dbReference type="Proteomes" id="UP000464620"/>
    </source>
</evidence>
<dbReference type="PANTHER" id="PTHR43480:SF1">
    <property type="entry name" value="ACYL-[ACYL-CARRIER-PROTEIN]--UDP-N-ACETYLGLUCOSAMINE O-ACYLTRANSFERASE, MITOCHONDRIAL-RELATED"/>
    <property type="match status" value="1"/>
</dbReference>
<evidence type="ECO:0000256" key="4">
    <source>
        <dbReference type="ARBA" id="ARBA00023098"/>
    </source>
</evidence>
<reference evidence="7 8" key="1">
    <citation type="submission" date="2020-01" db="EMBL/GenBank/DDBJ databases">
        <title>Genome sequence of Arachis hypogaea, cultivar Shitouqi.</title>
        <authorList>
            <person name="Zhuang W."/>
            <person name="Chen H."/>
            <person name="Varshney R."/>
            <person name="Wang D."/>
            <person name="Ming R."/>
        </authorList>
    </citation>
    <scope>NUCLEOTIDE SEQUENCE [LARGE SCALE GENOMIC DNA]</scope>
    <source>
        <tissue evidence="7">Young leaf</tissue>
    </source>
</reference>
<evidence type="ECO:0000259" key="6">
    <source>
        <dbReference type="Pfam" id="PF13720"/>
    </source>
</evidence>
<evidence type="ECO:0000256" key="2">
    <source>
        <dbReference type="ARBA" id="ARBA00022556"/>
    </source>
</evidence>
<name>A0A6B9V7U9_ARAHY</name>
<keyword evidence="2" id="KW-0441">Lipid A biosynthesis</keyword>
<feature type="domain" description="UDP N-acetylglucosamine O-acyltransferase C-terminal" evidence="6">
    <location>
        <begin position="36"/>
        <end position="85"/>
    </location>
</feature>
<dbReference type="InterPro" id="IPR029098">
    <property type="entry name" value="Acetyltransf_C"/>
</dbReference>
<dbReference type="GO" id="GO:0008780">
    <property type="term" value="F:acyl-[acyl-carrier-protein]-UDP-N-acetylglucosamine O-acyltransferase activity"/>
    <property type="evidence" value="ECO:0007669"/>
    <property type="project" value="InterPro"/>
</dbReference>
<evidence type="ECO:0000256" key="5">
    <source>
        <dbReference type="ARBA" id="ARBA00023315"/>
    </source>
</evidence>
<evidence type="ECO:0000313" key="7">
    <source>
        <dbReference type="EMBL" id="QHN77034.1"/>
    </source>
</evidence>